<evidence type="ECO:0000313" key="1">
    <source>
        <dbReference type="EMBL" id="SFQ82125.1"/>
    </source>
</evidence>
<dbReference type="AlphaFoldDB" id="A0A1I6BMH8"/>
<proteinExistence type="predicted"/>
<reference evidence="1 2" key="1">
    <citation type="submission" date="2016-10" db="EMBL/GenBank/DDBJ databases">
        <authorList>
            <person name="de Groot N.N."/>
        </authorList>
    </citation>
    <scope>NUCLEOTIDE SEQUENCE [LARGE SCALE GENOMIC DNA]</scope>
    <source>
        <strain evidence="1 2">DSM 44637</strain>
    </source>
</reference>
<evidence type="ECO:0000313" key="2">
    <source>
        <dbReference type="Proteomes" id="UP000199137"/>
    </source>
</evidence>
<gene>
    <name evidence="1" type="ORF">SAMN05421854_13314</name>
</gene>
<sequence length="224" mass="25102">MSNSALPSDPGDEYTWLIETSDDGRDWSYELHPVHGPRDSGGIERAASAEDLARAVLARRFGLLRTDRDYEWDELWFRAIVWNHRNACDHTGSQPPFLPEKAGQDPDRYGNYLLHHHAEPFAVEVRTPRQVRHAVQDAPAAREGLGGGTRAGAVSRTELDEVQREIARLVGEAREAGWSSEAADEHRALRTARSKLADLDQELADRVADLEQQHSHRPGFTVDA</sequence>
<protein>
    <submittedName>
        <fullName evidence="1">Uncharacterized protein</fullName>
    </submittedName>
</protein>
<accession>A0A1I6BMH8</accession>
<dbReference type="EMBL" id="FOWC01000033">
    <property type="protein sequence ID" value="SFQ82125.1"/>
    <property type="molecule type" value="Genomic_DNA"/>
</dbReference>
<dbReference type="OrthoDB" id="3697325at2"/>
<dbReference type="RefSeq" id="WP_093577410.1">
    <property type="nucleotide sequence ID" value="NZ_FOWC01000033.1"/>
</dbReference>
<dbReference type="Proteomes" id="UP000199137">
    <property type="component" value="Unassembled WGS sequence"/>
</dbReference>
<organism evidence="1 2">
    <name type="scientific">Amycolatopsis rubida</name>
    <dbReference type="NCBI Taxonomy" id="112413"/>
    <lineage>
        <taxon>Bacteria</taxon>
        <taxon>Bacillati</taxon>
        <taxon>Actinomycetota</taxon>
        <taxon>Actinomycetes</taxon>
        <taxon>Pseudonocardiales</taxon>
        <taxon>Pseudonocardiaceae</taxon>
        <taxon>Amycolatopsis</taxon>
    </lineage>
</organism>
<name>A0A1I6BMH8_9PSEU</name>
<dbReference type="STRING" id="112413.SAMN05421854_13314"/>